<gene>
    <name evidence="3" type="ORF">CFOL_v3_34490</name>
</gene>
<feature type="compositionally biased region" description="Basic and acidic residues" evidence="1">
    <location>
        <begin position="212"/>
        <end position="237"/>
    </location>
</feature>
<protein>
    <submittedName>
        <fullName evidence="3">DUF4283 domain-containing protein</fullName>
    </submittedName>
</protein>
<keyword evidence="4" id="KW-1185">Reference proteome</keyword>
<dbReference type="InterPro" id="IPR040256">
    <property type="entry name" value="At4g02000-like"/>
</dbReference>
<accession>A0A1Q3DF70</accession>
<evidence type="ECO:0000259" key="2">
    <source>
        <dbReference type="Pfam" id="PF14111"/>
    </source>
</evidence>
<comment type="caution">
    <text evidence="3">The sequence shown here is derived from an EMBL/GenBank/DDBJ whole genome shotgun (WGS) entry which is preliminary data.</text>
</comment>
<dbReference type="PANTHER" id="PTHR31286">
    <property type="entry name" value="GLYCINE-RICH CELL WALL STRUCTURAL PROTEIN 1.8-LIKE"/>
    <property type="match status" value="1"/>
</dbReference>
<proteinExistence type="predicted"/>
<dbReference type="AlphaFoldDB" id="A0A1Q3DF70"/>
<dbReference type="InterPro" id="IPR025558">
    <property type="entry name" value="DUF4283"/>
</dbReference>
<organism evidence="3 4">
    <name type="scientific">Cephalotus follicularis</name>
    <name type="common">Albany pitcher plant</name>
    <dbReference type="NCBI Taxonomy" id="3775"/>
    <lineage>
        <taxon>Eukaryota</taxon>
        <taxon>Viridiplantae</taxon>
        <taxon>Streptophyta</taxon>
        <taxon>Embryophyta</taxon>
        <taxon>Tracheophyta</taxon>
        <taxon>Spermatophyta</taxon>
        <taxon>Magnoliopsida</taxon>
        <taxon>eudicotyledons</taxon>
        <taxon>Gunneridae</taxon>
        <taxon>Pentapetalae</taxon>
        <taxon>rosids</taxon>
        <taxon>fabids</taxon>
        <taxon>Oxalidales</taxon>
        <taxon>Cephalotaceae</taxon>
        <taxon>Cephalotus</taxon>
    </lineage>
</organism>
<dbReference type="InParanoid" id="A0A1Q3DF70"/>
<evidence type="ECO:0000256" key="1">
    <source>
        <dbReference type="SAM" id="MobiDB-lite"/>
    </source>
</evidence>
<sequence length="237" mass="26881">MDGIPNKPEVLITRQQKKELRGPWRKTLIVKLQGKTIGQDLLTGLMKKVWRTMGDFEVLELGNGFSLVKFESLEDCSNVLTGGPRMIFNHYLTVQRGRPDFQTSLVEISYISIWLRLLELHIEYCDEDVLNQVGIIIGKPIRLDDNTTLATETEYAHLCVEVDFQQSLVSKISIGKITQLVEYEGIHAICFKYGKAGHREEACGLRPWENQSTKEDDTDDAKQEVAHGLTGEDKFGP</sequence>
<feature type="region of interest" description="Disordered" evidence="1">
    <location>
        <begin position="207"/>
        <end position="237"/>
    </location>
</feature>
<reference evidence="4" key="1">
    <citation type="submission" date="2016-04" db="EMBL/GenBank/DDBJ databases">
        <title>Cephalotus genome sequencing.</title>
        <authorList>
            <person name="Fukushima K."/>
            <person name="Hasebe M."/>
            <person name="Fang X."/>
        </authorList>
    </citation>
    <scope>NUCLEOTIDE SEQUENCE [LARGE SCALE GENOMIC DNA]</scope>
    <source>
        <strain evidence="4">cv. St1</strain>
    </source>
</reference>
<dbReference type="Proteomes" id="UP000187406">
    <property type="component" value="Unassembled WGS sequence"/>
</dbReference>
<evidence type="ECO:0000313" key="4">
    <source>
        <dbReference type="Proteomes" id="UP000187406"/>
    </source>
</evidence>
<feature type="domain" description="DUF4283" evidence="2">
    <location>
        <begin position="24"/>
        <end position="103"/>
    </location>
</feature>
<dbReference type="EMBL" id="BDDD01006947">
    <property type="protein sequence ID" value="GAV91091.1"/>
    <property type="molecule type" value="Genomic_DNA"/>
</dbReference>
<dbReference type="Pfam" id="PF14111">
    <property type="entry name" value="DUF4283"/>
    <property type="match status" value="1"/>
</dbReference>
<dbReference type="OrthoDB" id="1399756at2759"/>
<dbReference type="PANTHER" id="PTHR31286:SF99">
    <property type="entry name" value="DUF4283 DOMAIN-CONTAINING PROTEIN"/>
    <property type="match status" value="1"/>
</dbReference>
<name>A0A1Q3DF70_CEPFO</name>
<evidence type="ECO:0000313" key="3">
    <source>
        <dbReference type="EMBL" id="GAV91091.1"/>
    </source>
</evidence>